<dbReference type="InterPro" id="IPR052020">
    <property type="entry name" value="Cyclic_di-GMP/3'3'-cGAMP_PDE"/>
</dbReference>
<sequence>MKKYSLIKVFNKQSIILLGLVFLFLYPITIYFNIRDEISYKKNIYNKISNIFFTEITKEIDSVLVRTKKVIIEIPPQEILNSIKEVGAFGGYSIIRDKELLNYSIEKNKIILKKIFLPTIIREVLRKINFEGNYIMVSLKKEIICSNENNMRNIDFRNIKLINKSIIKLNDKYYYVRFNDSTYSVYPIYMLMDLDLNLINYILKSSVQWIIVVGIIFIISFWIDKRYYIKIQNSIEKFSIDVEKIGNKILKGEETNYIISSTGIKEIDNIGKTLDDMFKNNIEYIEKNKVLIQEIISLLGNISEFRDEITGNHIVRVGKVAKIIASKIFKDEKIIKEYYYAAQMHDIGKIGIPDRILLKPGKLTEEEYEQMKEHTKIGYKILKKIDDEFFDLAARIALYHHEKFNGTGYPYGLEGKEIPIEGRIVAVCDVFDALISERPYKKGFSISEAIKIIKEESGKHFDPEIVQIFLENIEEIKSYYKEM</sequence>
<feature type="domain" description="HD-GYP" evidence="2">
    <location>
        <begin position="288"/>
        <end position="483"/>
    </location>
</feature>
<dbReference type="Proteomes" id="UP001232493">
    <property type="component" value="Chromosome"/>
</dbReference>
<dbReference type="Pfam" id="PF13487">
    <property type="entry name" value="HD_5"/>
    <property type="match status" value="1"/>
</dbReference>
<gene>
    <name evidence="3" type="ORF">JRV97_02555</name>
</gene>
<dbReference type="EMBL" id="CP069362">
    <property type="protein sequence ID" value="WGS65458.1"/>
    <property type="molecule type" value="Genomic_DNA"/>
</dbReference>
<protein>
    <submittedName>
        <fullName evidence="3">HD domain-containing protein</fullName>
    </submittedName>
</protein>
<name>A0ABY8PS63_9BACT</name>
<organism evidence="3 4">
    <name type="scientific">Marinitoga aeolica</name>
    <dbReference type="NCBI Taxonomy" id="2809031"/>
    <lineage>
        <taxon>Bacteria</taxon>
        <taxon>Thermotogati</taxon>
        <taxon>Thermotogota</taxon>
        <taxon>Thermotogae</taxon>
        <taxon>Petrotogales</taxon>
        <taxon>Petrotogaceae</taxon>
        <taxon>Marinitoga</taxon>
    </lineage>
</organism>
<dbReference type="RefSeq" id="WP_280999903.1">
    <property type="nucleotide sequence ID" value="NZ_CP069362.1"/>
</dbReference>
<keyword evidence="1" id="KW-1133">Transmembrane helix</keyword>
<keyword evidence="1" id="KW-0812">Transmembrane</keyword>
<dbReference type="PROSITE" id="PS51832">
    <property type="entry name" value="HD_GYP"/>
    <property type="match status" value="1"/>
</dbReference>
<dbReference type="SUPFAM" id="SSF109604">
    <property type="entry name" value="HD-domain/PDEase-like"/>
    <property type="match status" value="1"/>
</dbReference>
<dbReference type="SMART" id="SM00471">
    <property type="entry name" value="HDc"/>
    <property type="match status" value="1"/>
</dbReference>
<evidence type="ECO:0000259" key="2">
    <source>
        <dbReference type="PROSITE" id="PS51832"/>
    </source>
</evidence>
<dbReference type="PANTHER" id="PTHR45228:SF1">
    <property type="entry name" value="CYCLIC DI-GMP PHOSPHODIESTERASE TM_0186"/>
    <property type="match status" value="1"/>
</dbReference>
<dbReference type="Gene3D" id="1.10.3210.10">
    <property type="entry name" value="Hypothetical protein af1432"/>
    <property type="match status" value="1"/>
</dbReference>
<reference evidence="3 4" key="1">
    <citation type="submission" date="2021-02" db="EMBL/GenBank/DDBJ databases">
        <title>Characterization of Marinitoga sp. nov. str. BP5-C20A.</title>
        <authorList>
            <person name="Erauso G."/>
            <person name="Postec A."/>
        </authorList>
    </citation>
    <scope>NUCLEOTIDE SEQUENCE [LARGE SCALE GENOMIC DNA]</scope>
    <source>
        <strain evidence="3 4">BP5-C20A</strain>
    </source>
</reference>
<feature type="transmembrane region" description="Helical" evidence="1">
    <location>
        <begin position="15"/>
        <end position="34"/>
    </location>
</feature>
<dbReference type="CDD" id="cd00077">
    <property type="entry name" value="HDc"/>
    <property type="match status" value="1"/>
</dbReference>
<keyword evidence="1" id="KW-0472">Membrane</keyword>
<evidence type="ECO:0000313" key="3">
    <source>
        <dbReference type="EMBL" id="WGS65458.1"/>
    </source>
</evidence>
<feature type="transmembrane region" description="Helical" evidence="1">
    <location>
        <begin position="201"/>
        <end position="223"/>
    </location>
</feature>
<proteinExistence type="predicted"/>
<dbReference type="InterPro" id="IPR003607">
    <property type="entry name" value="HD/PDEase_dom"/>
</dbReference>
<dbReference type="InterPro" id="IPR037522">
    <property type="entry name" value="HD_GYP_dom"/>
</dbReference>
<evidence type="ECO:0000256" key="1">
    <source>
        <dbReference type="SAM" id="Phobius"/>
    </source>
</evidence>
<keyword evidence="4" id="KW-1185">Reference proteome</keyword>
<accession>A0ABY8PS63</accession>
<dbReference type="PANTHER" id="PTHR45228">
    <property type="entry name" value="CYCLIC DI-GMP PHOSPHODIESTERASE TM_0186-RELATED"/>
    <property type="match status" value="1"/>
</dbReference>
<evidence type="ECO:0000313" key="4">
    <source>
        <dbReference type="Proteomes" id="UP001232493"/>
    </source>
</evidence>